<feature type="chain" id="PRO_5021975855" evidence="1">
    <location>
        <begin position="36"/>
        <end position="593"/>
    </location>
</feature>
<comment type="caution">
    <text evidence="2">The sequence shown here is derived from an EMBL/GenBank/DDBJ whole genome shotgun (WGS) entry which is preliminary data.</text>
</comment>
<sequence>MNTQQHKPVSATGRVSTVTAAVALACLSFAGSAHAFRFGETDGLRGSFDTTLSFGVISRASNADCRMIGNDNGGCNNGTNNELQRKQGSNGYANADFNYLNFDDGNLNYSKGDMVSAALKGTHDISLRYPGGWSALGRVTWFHDFQADQTRRTGVTESSATGQASLLDAWIAKEFDLGGETAKVKLGNQVLSWGEDIFILGGVNQMNALDIQKFHVPGTQLKEIFIPAPMLSLAAGLGNGFSMEAYYQFRWNSFKFDPVGTFFSGADVVGKGNRMAYLPTSVCNDFGLTGPCGDQTGLTDAARIANGSGIPYLGQREPKNSGQYGVNLRYFAEEIDTEFSFVYQRYHDKLPFLGFTGTSAGSVTGYFLAYGEDRDLYAVALNTKAGPVAVGAELSYRPRDSVGVDPTVPFGAALGGGAFDKNSVYDVGSHPGYVEEEKWQFHLTGFYTFGHNDPLGGLAKALGAADGFILAEAAVAHYPGLDRSGKIPYFLPNYALPDRTSWGYVTEIGINYPNAFGSGITLTPQIDWYHDVSGTSPNTIPFVAGRRAAALSLLFNYRDSVKGSIQYVNFSGGGANNLARDKDFFGASISYSF</sequence>
<evidence type="ECO:0000313" key="3">
    <source>
        <dbReference type="Proteomes" id="UP000318349"/>
    </source>
</evidence>
<name>A0A557SQ05_9RHOO</name>
<organism evidence="2 3">
    <name type="scientific">Denitromonas halophila</name>
    <dbReference type="NCBI Taxonomy" id="1629404"/>
    <lineage>
        <taxon>Bacteria</taxon>
        <taxon>Pseudomonadati</taxon>
        <taxon>Pseudomonadota</taxon>
        <taxon>Betaproteobacteria</taxon>
        <taxon>Rhodocyclales</taxon>
        <taxon>Zoogloeaceae</taxon>
        <taxon>Denitromonas</taxon>
    </lineage>
</organism>
<evidence type="ECO:0000313" key="2">
    <source>
        <dbReference type="EMBL" id="TVO79478.1"/>
    </source>
</evidence>
<feature type="signal peptide" evidence="1">
    <location>
        <begin position="1"/>
        <end position="35"/>
    </location>
</feature>
<dbReference type="Pfam" id="PF06980">
    <property type="entry name" value="DUF1302"/>
    <property type="match status" value="1"/>
</dbReference>
<proteinExistence type="predicted"/>
<dbReference type="PROSITE" id="PS51257">
    <property type="entry name" value="PROKAR_LIPOPROTEIN"/>
    <property type="match status" value="1"/>
</dbReference>
<evidence type="ECO:0000256" key="1">
    <source>
        <dbReference type="SAM" id="SignalP"/>
    </source>
</evidence>
<protein>
    <submittedName>
        <fullName evidence="2">DUF1302 domain-containing protein</fullName>
    </submittedName>
</protein>
<reference evidence="2 3" key="1">
    <citation type="submission" date="2019-07" db="EMBL/GenBank/DDBJ databases">
        <title>The pathways for chlorine oxyanion respiration interact through the shared metabolite chlorate.</title>
        <authorList>
            <person name="Barnum T.P."/>
            <person name="Cheng Y."/>
            <person name="Hill K.A."/>
            <person name="Lucas L.N."/>
            <person name="Carlson H.K."/>
            <person name="Coates J.D."/>
        </authorList>
    </citation>
    <scope>NUCLEOTIDE SEQUENCE [LARGE SCALE GENOMIC DNA]</scope>
    <source>
        <strain evidence="2 3">SFB-1</strain>
    </source>
</reference>
<dbReference type="InterPro" id="IPR010727">
    <property type="entry name" value="DUF1302"/>
</dbReference>
<dbReference type="AlphaFoldDB" id="A0A557SQ05"/>
<keyword evidence="1" id="KW-0732">Signal</keyword>
<dbReference type="Proteomes" id="UP000318349">
    <property type="component" value="Unassembled WGS sequence"/>
</dbReference>
<accession>A0A557SQ05</accession>
<gene>
    <name evidence="2" type="ORF">FHP89_01630</name>
</gene>
<dbReference type="EMBL" id="VMNI01000002">
    <property type="protein sequence ID" value="TVO79478.1"/>
    <property type="molecule type" value="Genomic_DNA"/>
</dbReference>